<dbReference type="AlphaFoldDB" id="A0A8I5NCR5"/>
<protein>
    <submittedName>
        <fullName evidence="1">Uncharacterized protein</fullName>
    </submittedName>
</protein>
<accession>A0A8I5NCR5</accession>
<name>A0A8I5NCR5_PAPAN</name>
<reference evidence="1" key="2">
    <citation type="submission" date="2025-08" db="UniProtKB">
        <authorList>
            <consortium name="Ensembl"/>
        </authorList>
    </citation>
    <scope>IDENTIFICATION</scope>
</reference>
<reference evidence="1" key="3">
    <citation type="submission" date="2025-09" db="UniProtKB">
        <authorList>
            <consortium name="Ensembl"/>
        </authorList>
    </citation>
    <scope>IDENTIFICATION</scope>
</reference>
<dbReference type="PRINTS" id="PR02045">
    <property type="entry name" value="F138DOMAIN"/>
</dbReference>
<organism evidence="1 2">
    <name type="scientific">Papio anubis</name>
    <name type="common">Olive baboon</name>
    <dbReference type="NCBI Taxonomy" id="9555"/>
    <lineage>
        <taxon>Eukaryota</taxon>
        <taxon>Metazoa</taxon>
        <taxon>Chordata</taxon>
        <taxon>Craniata</taxon>
        <taxon>Vertebrata</taxon>
        <taxon>Euteleostomi</taxon>
        <taxon>Mammalia</taxon>
        <taxon>Eutheria</taxon>
        <taxon>Euarchontoglires</taxon>
        <taxon>Primates</taxon>
        <taxon>Haplorrhini</taxon>
        <taxon>Catarrhini</taxon>
        <taxon>Cercopithecidae</taxon>
        <taxon>Cercopithecinae</taxon>
        <taxon>Papio</taxon>
    </lineage>
</organism>
<proteinExistence type="predicted"/>
<sequence length="140" mass="15114">MCNGAISAYYNLCLLGSSDSPASASRVAGITSARHHAGLIFVFLVETGFHHFGQAGLELLISGDSPASASQSSGITGMSHRARPISSFYMNFSKPIHSMKQEITGLHHLFKITALELHYWNTLLSPCNRSFHTSFSSIGL</sequence>
<dbReference type="Ensembl" id="ENSPANT00000064492.1">
    <property type="protein sequence ID" value="ENSPANP00000059840.1"/>
    <property type="gene ID" value="ENSPANG00000044338.1"/>
</dbReference>
<dbReference type="GeneTree" id="ENSGT01120000271815"/>
<reference evidence="1 2" key="1">
    <citation type="submission" date="2012-03" db="EMBL/GenBank/DDBJ databases">
        <title>Whole Genome Assembly of Papio anubis.</title>
        <authorList>
            <person name="Liu Y.L."/>
            <person name="Abraham K.A."/>
            <person name="Akbar H.A."/>
            <person name="Ali S.A."/>
            <person name="Anosike U.A."/>
            <person name="Aqrawi P.A."/>
            <person name="Arias F.A."/>
            <person name="Attaway T.A."/>
            <person name="Awwad R.A."/>
            <person name="Babu C.B."/>
            <person name="Bandaranaike D.B."/>
            <person name="Battles P.B."/>
            <person name="Bell A.B."/>
            <person name="Beltran B.B."/>
            <person name="Berhane-Mersha D.B."/>
            <person name="Bess C.B."/>
            <person name="Bickham C.B."/>
            <person name="Bolden T.B."/>
            <person name="Carter K.C."/>
            <person name="Chau D.C."/>
            <person name="Chavez A.C."/>
            <person name="Clerc-Blankenburg K.C."/>
            <person name="Coyle M.C."/>
            <person name="Dao M.D."/>
            <person name="Davila M.L.D."/>
            <person name="Davy-Carroll L.D."/>
            <person name="Denson S.D."/>
            <person name="Dinh H.D."/>
            <person name="Fernandez S.F."/>
            <person name="Fernando P.F."/>
            <person name="Forbes L.F."/>
            <person name="Francis C.F."/>
            <person name="Francisco L.F."/>
            <person name="Fu Q.F."/>
            <person name="Garcia-Iii R.G."/>
            <person name="Garrett T.G."/>
            <person name="Gross S.G."/>
            <person name="Gubbala S.G."/>
            <person name="Hirani K.H."/>
            <person name="Hogues M.H."/>
            <person name="Hollins B.H."/>
            <person name="Jackson L.J."/>
            <person name="Javaid M.J."/>
            <person name="Jhangiani S.J."/>
            <person name="Johnson A.J."/>
            <person name="Johnson B.J."/>
            <person name="Jones J.J."/>
            <person name="Joshi V.J."/>
            <person name="Kalu J.K."/>
            <person name="Khan N.K."/>
            <person name="Korchina V.K."/>
            <person name="Kovar C.K."/>
            <person name="Lago L.L."/>
            <person name="Lara F.L."/>
            <person name="Le T.-K.L."/>
            <person name="Lee S.L."/>
            <person name="Legall-Iii F.L."/>
            <person name="Lemon S.L."/>
            <person name="Liu J.L."/>
            <person name="Liu Y.-S.L."/>
            <person name="Liyanage D.L."/>
            <person name="Lopez J.L."/>
            <person name="Lorensuhewa L.L."/>
            <person name="Mata R.M."/>
            <person name="Mathew T.M."/>
            <person name="Mercado C.M."/>
            <person name="Mercado I.M."/>
            <person name="Morales K.M."/>
            <person name="Morgan M.M."/>
            <person name="Munidasa M.M."/>
            <person name="Ngo D.N."/>
            <person name="Nguyen L.N."/>
            <person name="Nguyen T.N."/>
            <person name="Nguyen N.N."/>
            <person name="Obregon M.O."/>
            <person name="Okwuonu G.O."/>
            <person name="Ongeri F.O."/>
            <person name="Onwere C.O."/>
            <person name="Osifeso I.O."/>
            <person name="Parra A.P."/>
            <person name="Patil S.P."/>
            <person name="Perez A.P."/>
            <person name="Perez Y.P."/>
            <person name="Pham C.P."/>
            <person name="Pu L.-L.P."/>
            <person name="Puazo M.P."/>
            <person name="Quiroz J.Q."/>
            <person name="Rouhana J.R."/>
            <person name="Ruiz M.R."/>
            <person name="Ruiz S.-J.R."/>
            <person name="Saada N.S."/>
            <person name="Santibanez J.S."/>
            <person name="Scheel M.S."/>
            <person name="Schneider B.S."/>
            <person name="Simmons D.S."/>
            <person name="Sisson I.S."/>
            <person name="Tang L.-Y.T."/>
            <person name="Thornton R.T."/>
            <person name="Tisius J.T."/>
            <person name="Toledanes G.T."/>
            <person name="Trejos Z.T."/>
            <person name="Usmani K.U."/>
            <person name="Varghese R.V."/>
            <person name="Vattathil S.V."/>
            <person name="Vee V.V."/>
            <person name="Walker D.W."/>
            <person name="Weissenberger G.W."/>
            <person name="White C.W."/>
            <person name="Williams A.W."/>
            <person name="Woodworth J.W."/>
            <person name="Wright R.W."/>
            <person name="Zhu Y.Z."/>
            <person name="Han Y.H."/>
            <person name="Newsham I.N."/>
            <person name="Nazareth L.N."/>
            <person name="Worley K.W."/>
            <person name="Muzny D.M."/>
            <person name="Rogers J.R."/>
            <person name="Gibbs R.G."/>
        </authorList>
    </citation>
    <scope>NUCLEOTIDE SEQUENCE [LARGE SCALE GENOMIC DNA]</scope>
</reference>
<dbReference type="PANTHER" id="PTHR12138:SF162">
    <property type="entry name" value="CHROMOSOME UNDETERMINED SCAFFOLD_275, WHOLE GENOME SHOTGUN SEQUENCE"/>
    <property type="match status" value="1"/>
</dbReference>
<keyword evidence="2" id="KW-1185">Reference proteome</keyword>
<evidence type="ECO:0000313" key="1">
    <source>
        <dbReference type="Ensembl" id="ENSPANP00000059840.1"/>
    </source>
</evidence>
<dbReference type="PANTHER" id="PTHR12138">
    <property type="entry name" value="PRIMATE-EXPANDED PROTEIN FAMILY"/>
    <property type="match status" value="1"/>
</dbReference>
<dbReference type="Proteomes" id="UP000028761">
    <property type="component" value="Chromosome 12"/>
</dbReference>
<evidence type="ECO:0000313" key="2">
    <source>
        <dbReference type="Proteomes" id="UP000028761"/>
    </source>
</evidence>